<reference evidence="1" key="2">
    <citation type="submission" date="2014-03" db="EMBL/GenBank/DDBJ databases">
        <authorList>
            <person name="Urmite Genomes"/>
        </authorList>
    </citation>
    <scope>NUCLEOTIDE SEQUENCE</scope>
    <source>
        <strain evidence="1">DSM 44829</strain>
    </source>
</reference>
<dbReference type="STRING" id="258533.BN977_00659"/>
<accession>W9AK74</accession>
<dbReference type="EMBL" id="CCBB010000001">
    <property type="protein sequence ID" value="CDO05883.1"/>
    <property type="molecule type" value="Genomic_DNA"/>
</dbReference>
<keyword evidence="2" id="KW-1185">Reference proteome</keyword>
<dbReference type="OrthoDB" id="8746011at2"/>
<reference evidence="1" key="1">
    <citation type="submission" date="2014-03" db="EMBL/GenBank/DDBJ databases">
        <title>Draft Genome Sequence of Mycobacterium cosmeticum DSM 44829.</title>
        <authorList>
            <person name="Croce O."/>
            <person name="Robert C."/>
            <person name="Raoult D."/>
            <person name="Drancourt M."/>
        </authorList>
    </citation>
    <scope>NUCLEOTIDE SEQUENCE [LARGE SCALE GENOMIC DNA]</scope>
    <source>
        <strain evidence="1">DSM 44829</strain>
    </source>
</reference>
<evidence type="ECO:0000313" key="1">
    <source>
        <dbReference type="EMBL" id="CDO05883.1"/>
    </source>
</evidence>
<protein>
    <submittedName>
        <fullName evidence="1">Uncharacterized protein</fullName>
    </submittedName>
</protein>
<name>W9AK74_MYCCO</name>
<sequence length="241" mass="26864">MTDLLQEVLAAHGGLDRWRSVTALTVHGTFGGLLQSRFPGNRMTEVTARVCMSEQHVVFEGFPDDGRRAVFDRGDVRVETAGGEVITARAQARNAFRGAGAVRRTVRWDALDATYFAGYAWWNYLTLPLLLTRPDLVVTDVGPKRGAHRRRLAVTFPAHLHTHCARQVFHVDGAGLIRRHDYTAEPVGKWARAAHHCDRHREFGGLVFPTRRRVRPRGPGGHSLAGPMLVALDIDHVEIET</sequence>
<comment type="caution">
    <text evidence="1">The sequence shown here is derived from an EMBL/GenBank/DDBJ whole genome shotgun (WGS) entry which is preliminary data.</text>
</comment>
<gene>
    <name evidence="1" type="ORF">BN977_00659</name>
</gene>
<dbReference type="Proteomes" id="UP000028870">
    <property type="component" value="Unassembled WGS sequence"/>
</dbReference>
<dbReference type="RefSeq" id="WP_036398345.1">
    <property type="nucleotide sequence ID" value="NZ_CCBB010000001.1"/>
</dbReference>
<proteinExistence type="predicted"/>
<dbReference type="eggNOG" id="ENOG5032WFA">
    <property type="taxonomic scope" value="Bacteria"/>
</dbReference>
<organism evidence="1 2">
    <name type="scientific">Mycolicibacterium cosmeticum</name>
    <dbReference type="NCBI Taxonomy" id="258533"/>
    <lineage>
        <taxon>Bacteria</taxon>
        <taxon>Bacillati</taxon>
        <taxon>Actinomycetota</taxon>
        <taxon>Actinomycetes</taxon>
        <taxon>Mycobacteriales</taxon>
        <taxon>Mycobacteriaceae</taxon>
        <taxon>Mycolicibacterium</taxon>
    </lineage>
</organism>
<evidence type="ECO:0000313" key="2">
    <source>
        <dbReference type="Proteomes" id="UP000028870"/>
    </source>
</evidence>
<dbReference type="AlphaFoldDB" id="W9AK74"/>